<feature type="compositionally biased region" description="Basic and acidic residues" evidence="1">
    <location>
        <begin position="579"/>
        <end position="588"/>
    </location>
</feature>
<feature type="region of interest" description="Disordered" evidence="1">
    <location>
        <begin position="558"/>
        <end position="598"/>
    </location>
</feature>
<evidence type="ECO:0000313" key="3">
    <source>
        <dbReference type="Proteomes" id="UP001497392"/>
    </source>
</evidence>
<gene>
    <name evidence="2" type="primary">g8279</name>
    <name evidence="2" type="ORF">VP750_LOCUS7118</name>
</gene>
<sequence>MATAVRMRGVDHLVEKPLGTILEAARALDSELTELDIKARSLRVYVDFMPKRPAKGDNHARKPPMPEDNGNLSLSLHTGPSVPALNALSAPVMAQWYPMDKAGAYYLATHEKVTAAWVEGMLSLTQLMLHEEGVAVEERQAIKGYMFRKANNRRAAIYGYGSSKPTAEALQELARKAAEWNEQYDAVIDAGGLPEALADANRKAVEKGFLRAEGSDCGLQDQLKLPPPGQACAKETRTKSRQLEAPQKPVVKHETGPSSQVGRQEKTPLRNGDAATAGRCKEDGGDEDTQAKAMQSSRAPGKRKARESVAQSAYPVKQERLAITSEDAGAAKLALKGAVLARGLPGDGGQSKKQPAASMAFIDLTADDMDEGAAGPSTHEPEQEPRTTVTEEMARAAVTKRRTVAIPENELAQLGLGKSMTSPNDELARLGPIKKSPEPPVAAQLFWAGEGLMDVGDGRYVQGKGDMPMRQWMQKQAQGSVLLCDYPATAIVDERTYSCGSGKEYIVKWEGFQLNAGQWLPHEMLARTSAMREWALRQAANVQLQAYASRHAQWAHLSGSADKPSPASKLLTSIAPARESSDDDKPQREGAAAGVKEG</sequence>
<proteinExistence type="predicted"/>
<organism evidence="2 3">
    <name type="scientific">Coccomyxa viridis</name>
    <dbReference type="NCBI Taxonomy" id="1274662"/>
    <lineage>
        <taxon>Eukaryota</taxon>
        <taxon>Viridiplantae</taxon>
        <taxon>Chlorophyta</taxon>
        <taxon>core chlorophytes</taxon>
        <taxon>Trebouxiophyceae</taxon>
        <taxon>Trebouxiophyceae incertae sedis</taxon>
        <taxon>Coccomyxaceae</taxon>
        <taxon>Coccomyxa</taxon>
    </lineage>
</organism>
<dbReference type="Gene3D" id="2.40.50.40">
    <property type="match status" value="1"/>
</dbReference>
<accession>A0ABP1FZY9</accession>
<name>A0ABP1FZY9_9CHLO</name>
<feature type="region of interest" description="Disordered" evidence="1">
    <location>
        <begin position="369"/>
        <end position="389"/>
    </location>
</feature>
<dbReference type="Proteomes" id="UP001497392">
    <property type="component" value="Unassembled WGS sequence"/>
</dbReference>
<evidence type="ECO:0000256" key="1">
    <source>
        <dbReference type="SAM" id="MobiDB-lite"/>
    </source>
</evidence>
<keyword evidence="3" id="KW-1185">Reference proteome</keyword>
<protein>
    <submittedName>
        <fullName evidence="2">G8279 protein</fullName>
    </submittedName>
</protein>
<dbReference type="EMBL" id="CAXHTA020000012">
    <property type="protein sequence ID" value="CAL5225459.1"/>
    <property type="molecule type" value="Genomic_DNA"/>
</dbReference>
<feature type="region of interest" description="Disordered" evidence="1">
    <location>
        <begin position="218"/>
        <end position="313"/>
    </location>
</feature>
<comment type="caution">
    <text evidence="2">The sequence shown here is derived from an EMBL/GenBank/DDBJ whole genome shotgun (WGS) entry which is preliminary data.</text>
</comment>
<evidence type="ECO:0000313" key="2">
    <source>
        <dbReference type="EMBL" id="CAL5225459.1"/>
    </source>
</evidence>
<reference evidence="2 3" key="1">
    <citation type="submission" date="2024-06" db="EMBL/GenBank/DDBJ databases">
        <authorList>
            <person name="Kraege A."/>
            <person name="Thomma B."/>
        </authorList>
    </citation>
    <scope>NUCLEOTIDE SEQUENCE [LARGE SCALE GENOMIC DNA]</scope>
</reference>